<keyword evidence="4 7" id="KW-0547">Nucleotide-binding</keyword>
<dbReference type="InterPro" id="IPR011009">
    <property type="entry name" value="Kinase-like_dom_sf"/>
</dbReference>
<evidence type="ECO:0000256" key="1">
    <source>
        <dbReference type="ARBA" id="ARBA00022527"/>
    </source>
</evidence>
<gene>
    <name evidence="10" type="ORF">WJX81_006394</name>
</gene>
<keyword evidence="1" id="KW-0723">Serine/threonine-protein kinase</keyword>
<evidence type="ECO:0000313" key="10">
    <source>
        <dbReference type="EMBL" id="KAK9836015.1"/>
    </source>
</evidence>
<dbReference type="GO" id="GO:0004674">
    <property type="term" value="F:protein serine/threonine kinase activity"/>
    <property type="evidence" value="ECO:0007669"/>
    <property type="project" value="UniProtKB-KW"/>
</dbReference>
<evidence type="ECO:0000259" key="9">
    <source>
        <dbReference type="PROSITE" id="PS50011"/>
    </source>
</evidence>
<keyword evidence="2" id="KW-0597">Phosphoprotein</keyword>
<dbReference type="InterPro" id="IPR017441">
    <property type="entry name" value="Protein_kinase_ATP_BS"/>
</dbReference>
<dbReference type="PROSITE" id="PS00107">
    <property type="entry name" value="PROTEIN_KINASE_ATP"/>
    <property type="match status" value="1"/>
</dbReference>
<feature type="domain" description="Protein kinase" evidence="9">
    <location>
        <begin position="59"/>
        <end position="390"/>
    </location>
</feature>
<dbReference type="InterPro" id="IPR050494">
    <property type="entry name" value="Ser_Thr_dual-spec_kinase"/>
</dbReference>
<dbReference type="SMART" id="SM00220">
    <property type="entry name" value="S_TKc"/>
    <property type="match status" value="1"/>
</dbReference>
<dbReference type="PANTHER" id="PTHR24058">
    <property type="entry name" value="DUAL SPECIFICITY PROTEIN KINASE"/>
    <property type="match status" value="1"/>
</dbReference>
<dbReference type="EMBL" id="JALJOU010000027">
    <property type="protein sequence ID" value="KAK9836015.1"/>
    <property type="molecule type" value="Genomic_DNA"/>
</dbReference>
<comment type="caution">
    <text evidence="10">The sequence shown here is derived from an EMBL/GenBank/DDBJ whole genome shotgun (WGS) entry which is preliminary data.</text>
</comment>
<feature type="binding site" evidence="7">
    <location>
        <position position="88"/>
    </location>
    <ligand>
        <name>ATP</name>
        <dbReference type="ChEBI" id="CHEBI:30616"/>
    </ligand>
</feature>
<dbReference type="InterPro" id="IPR008271">
    <property type="entry name" value="Ser/Thr_kinase_AS"/>
</dbReference>
<dbReference type="Pfam" id="PF00069">
    <property type="entry name" value="Pkinase"/>
    <property type="match status" value="1"/>
</dbReference>
<keyword evidence="5" id="KW-0418">Kinase</keyword>
<dbReference type="FunFam" id="1.10.510.10:FF:000380">
    <property type="entry name" value="Serine/threonine-protein kinase ppk15"/>
    <property type="match status" value="1"/>
</dbReference>
<accession>A0AAW1RQW2</accession>
<feature type="region of interest" description="Disordered" evidence="8">
    <location>
        <begin position="1"/>
        <end position="26"/>
    </location>
</feature>
<dbReference type="GO" id="GO:0004713">
    <property type="term" value="F:protein tyrosine kinase activity"/>
    <property type="evidence" value="ECO:0007669"/>
    <property type="project" value="TreeGrafter"/>
</dbReference>
<feature type="region of interest" description="Disordered" evidence="8">
    <location>
        <begin position="684"/>
        <end position="703"/>
    </location>
</feature>
<feature type="compositionally biased region" description="Low complexity" evidence="8">
    <location>
        <begin position="574"/>
        <end position="585"/>
    </location>
</feature>
<organism evidence="10 11">
    <name type="scientific">Elliptochloris bilobata</name>
    <dbReference type="NCBI Taxonomy" id="381761"/>
    <lineage>
        <taxon>Eukaryota</taxon>
        <taxon>Viridiplantae</taxon>
        <taxon>Chlorophyta</taxon>
        <taxon>core chlorophytes</taxon>
        <taxon>Trebouxiophyceae</taxon>
        <taxon>Trebouxiophyceae incertae sedis</taxon>
        <taxon>Elliptochloris clade</taxon>
        <taxon>Elliptochloris</taxon>
    </lineage>
</organism>
<dbReference type="Gene3D" id="1.10.510.10">
    <property type="entry name" value="Transferase(Phosphotransferase) domain 1"/>
    <property type="match status" value="1"/>
</dbReference>
<protein>
    <recommendedName>
        <fullName evidence="9">Protein kinase domain-containing protein</fullName>
    </recommendedName>
</protein>
<dbReference type="AlphaFoldDB" id="A0AAW1RQW2"/>
<dbReference type="InterPro" id="IPR000719">
    <property type="entry name" value="Prot_kinase_dom"/>
</dbReference>
<sequence>MQARSAGPRTSICAPRGEQGEALTNPAVGTANGGWDNEANDLILHVGDVLENTDLRRRYVVVSTLGAGTFGQVVKCRLQETGEEVAVKVIKNQQAFYCQARVEIGVLNFLNQRCDPHDRHHIVRMRDYFLHRRHLCLVFELLSLNLYELVKHNQFRGLSMNLLRVFLSQILDAMVVLRDNSIIHCDLKPENVLLKSLDSGEIKVIDFGSACFENRTTYAYIQSRFYRSPEVLLGHPYDVAIDMWSLGCMAAELFLGLPLFPGACEHDLLCHIVDMLGQPPAHVLSGAAHTSKYFRCLDEAADGGGRRTRYHLRSQAEFEALHATKAPAGKRYFHHTRLPEIIGAYPVKASTDEGRERERRQAFLDFLLGVLDLDPRTRWSPRQAAQHPFVINKRFTGPYQPPPDPHLPMRVPEAAAGSAPGVAGSPYVGGSGRAAYTYAPPMAAGMATSPEAHATAHAAALAALQAHFSPRSGSSMAAAERAPPPGVDPSVAAAAAAAAARYGSYSMAYRGAPAGGPPSLAGLPSGAQDLTPYGTPYGSLGSMGVTPPRGTGGYPGSAMGYSPMSGTGAGGSMAGTPLGAALAGRRSGGGDGGEEGAGPSVPTPSDWDPSYSDDQLLSEDPLWRASSASLPIPAPGVDLRSALPQLAGARSSAEGQGLVPGLGPGAAPAELDLAAWLRLSSSPAQARPQLEQPRSSACAPRPLPHSASYPYPNLGTSANGAAHALHQLLPGATAPGVDSWLGYGARASGGPRGPVSAPAPDEGYREYFRCAAAAAAPQAARALHPGVMCGGDGLAGVYGVQYSGQFGEAAGGHAGDG</sequence>
<proteinExistence type="predicted"/>
<keyword evidence="11" id="KW-1185">Reference proteome</keyword>
<evidence type="ECO:0000256" key="8">
    <source>
        <dbReference type="SAM" id="MobiDB-lite"/>
    </source>
</evidence>
<dbReference type="Proteomes" id="UP001445335">
    <property type="component" value="Unassembled WGS sequence"/>
</dbReference>
<evidence type="ECO:0000313" key="11">
    <source>
        <dbReference type="Proteomes" id="UP001445335"/>
    </source>
</evidence>
<dbReference type="SUPFAM" id="SSF56112">
    <property type="entry name" value="Protein kinase-like (PK-like)"/>
    <property type="match status" value="1"/>
</dbReference>
<dbReference type="PROSITE" id="PS00108">
    <property type="entry name" value="PROTEIN_KINASE_ST"/>
    <property type="match status" value="1"/>
</dbReference>
<evidence type="ECO:0000256" key="2">
    <source>
        <dbReference type="ARBA" id="ARBA00022553"/>
    </source>
</evidence>
<dbReference type="Gene3D" id="3.30.200.20">
    <property type="entry name" value="Phosphorylase Kinase, domain 1"/>
    <property type="match status" value="1"/>
</dbReference>
<evidence type="ECO:0000256" key="7">
    <source>
        <dbReference type="PROSITE-ProRule" id="PRU10141"/>
    </source>
</evidence>
<dbReference type="GO" id="GO:0005524">
    <property type="term" value="F:ATP binding"/>
    <property type="evidence" value="ECO:0007669"/>
    <property type="project" value="UniProtKB-UniRule"/>
</dbReference>
<dbReference type="PROSITE" id="PS50011">
    <property type="entry name" value="PROTEIN_KINASE_DOM"/>
    <property type="match status" value="1"/>
</dbReference>
<evidence type="ECO:0000256" key="5">
    <source>
        <dbReference type="ARBA" id="ARBA00022777"/>
    </source>
</evidence>
<dbReference type="PANTHER" id="PTHR24058:SF17">
    <property type="entry name" value="HOMEODOMAIN INTERACTING PROTEIN KINASE, ISOFORM D"/>
    <property type="match status" value="1"/>
</dbReference>
<keyword evidence="3" id="KW-0808">Transferase</keyword>
<dbReference type="CDD" id="cd14212">
    <property type="entry name" value="PKc_YAK1"/>
    <property type="match status" value="1"/>
</dbReference>
<reference evidence="10 11" key="1">
    <citation type="journal article" date="2024" name="Nat. Commun.">
        <title>Phylogenomics reveals the evolutionary origins of lichenization in chlorophyte algae.</title>
        <authorList>
            <person name="Puginier C."/>
            <person name="Libourel C."/>
            <person name="Otte J."/>
            <person name="Skaloud P."/>
            <person name="Haon M."/>
            <person name="Grisel S."/>
            <person name="Petersen M."/>
            <person name="Berrin J.G."/>
            <person name="Delaux P.M."/>
            <person name="Dal Grande F."/>
            <person name="Keller J."/>
        </authorList>
    </citation>
    <scope>NUCLEOTIDE SEQUENCE [LARGE SCALE GENOMIC DNA]</scope>
    <source>
        <strain evidence="10 11">SAG 245.80</strain>
    </source>
</reference>
<dbReference type="GO" id="GO:0005737">
    <property type="term" value="C:cytoplasm"/>
    <property type="evidence" value="ECO:0007669"/>
    <property type="project" value="TreeGrafter"/>
</dbReference>
<keyword evidence="6 7" id="KW-0067">ATP-binding</keyword>
<evidence type="ECO:0000256" key="3">
    <source>
        <dbReference type="ARBA" id="ARBA00022679"/>
    </source>
</evidence>
<feature type="region of interest" description="Disordered" evidence="8">
    <location>
        <begin position="572"/>
        <end position="615"/>
    </location>
</feature>
<evidence type="ECO:0000256" key="4">
    <source>
        <dbReference type="ARBA" id="ARBA00022741"/>
    </source>
</evidence>
<name>A0AAW1RQW2_9CHLO</name>
<evidence type="ECO:0000256" key="6">
    <source>
        <dbReference type="ARBA" id="ARBA00022840"/>
    </source>
</evidence>